<dbReference type="Gramene" id="GBG83715">
    <property type="protein sequence ID" value="GBG83715"/>
    <property type="gene ID" value="CBR_g37516"/>
</dbReference>
<feature type="compositionally biased region" description="Basic and acidic residues" evidence="1">
    <location>
        <begin position="393"/>
        <end position="404"/>
    </location>
</feature>
<evidence type="ECO:0008006" key="4">
    <source>
        <dbReference type="Google" id="ProtNLM"/>
    </source>
</evidence>
<dbReference type="AlphaFoldDB" id="A0A388LNA0"/>
<feature type="region of interest" description="Disordered" evidence="1">
    <location>
        <begin position="330"/>
        <end position="488"/>
    </location>
</feature>
<accession>A0A388LNA0</accession>
<gene>
    <name evidence="2" type="ORF">CBR_g37516</name>
</gene>
<feature type="compositionally biased region" description="Acidic residues" evidence="1">
    <location>
        <begin position="349"/>
        <end position="362"/>
    </location>
</feature>
<evidence type="ECO:0000313" key="3">
    <source>
        <dbReference type="Proteomes" id="UP000265515"/>
    </source>
</evidence>
<dbReference type="Gene3D" id="1.10.10.60">
    <property type="entry name" value="Homeodomain-like"/>
    <property type="match status" value="1"/>
</dbReference>
<proteinExistence type="predicted"/>
<evidence type="ECO:0000313" key="2">
    <source>
        <dbReference type="EMBL" id="GBG83715.1"/>
    </source>
</evidence>
<name>A0A388LNA0_CHABU</name>
<feature type="region of interest" description="Disordered" evidence="1">
    <location>
        <begin position="132"/>
        <end position="156"/>
    </location>
</feature>
<dbReference type="Proteomes" id="UP000265515">
    <property type="component" value="Unassembled WGS sequence"/>
</dbReference>
<comment type="caution">
    <text evidence="2">The sequence shown here is derived from an EMBL/GenBank/DDBJ whole genome shotgun (WGS) entry which is preliminary data.</text>
</comment>
<sequence length="909" mass="100585">MQRLILASSCQAAMEQRRHILASSIPTQIGIAWSRRWTSRGRQRQEDISATVVHVERDGRQLWAECRQALRQAGTYTITRGVQELRIDEGNDAAVQEPLDFHDVDDDDDCNSDDLLEIRLLGRKVRNGGTIAKKGSTLRNRRNKKMDDDTDRSDGEGTQNFWSVRDTIALVKAKRDQDLYFAGMGHNFGRMKTREWKCKDVWSRLQKTDVTRKVVDCRKKCDNLIQQFKKVHKFQHLTSDLYRLLTADISRVLAGDFFSVVEDHRCSSSRLLVAWRFGPVTLLAFAPRCSVDTSMFSETEDFGSIHGGALSPYHRGSVLPCGGSASPLFSSSRHRAVSPGSSSSPHEGNDDDVFTTEEEAPEETVAVVRESGRLRSSDQSVARRLLTPPPEAQHVRARETRSENEAVADVGGDDEEPLERRRQCNVTQATIATAVRARGGTDERPPQGGLPATPSQARPPNTADEGGSIERGEVGGSPGRRPRSWGRGGRCCRYGNFRQCGTRVEAVSYTHLVADAHAVGGKAVAAAGAGTSGNVAPVPRAREELPVVEREVARGAKDLIDHARLDLQALVVPRSVVMPESCTKLTRIVDPAQLQQVISHVAAVENIALHVLHGWVFKFGNRPRGYNLVFQYTLESVATNISRAMWYGEQWSKVVSAVVCTHTIDLSMDLTLWFAGANIEDRPEDDDLAAYQESTIICIGHAFRGVVRMGANVDGGSNDCLSRVADCFKLLAASMWLTCMVGDNLRSHYETFYFTKLVVKPTLIASMHRSFEHRRSVIRATNVVTEKLGKANATLGEYPKYISEWASCAIVFWARCEHNKAGGREKAGLVGFGPPGGGQRQRWKRRRVWGGGALLVRCTAREREVEGWEGGAGAPRFVAVRTDVGSRDGLVAGWVRVQCFAHVSRRATF</sequence>
<evidence type="ECO:0000256" key="1">
    <source>
        <dbReference type="SAM" id="MobiDB-lite"/>
    </source>
</evidence>
<dbReference type="EMBL" id="BFEA01000448">
    <property type="protein sequence ID" value="GBG83715.1"/>
    <property type="molecule type" value="Genomic_DNA"/>
</dbReference>
<reference evidence="2 3" key="1">
    <citation type="journal article" date="2018" name="Cell">
        <title>The Chara Genome: Secondary Complexity and Implications for Plant Terrestrialization.</title>
        <authorList>
            <person name="Nishiyama T."/>
            <person name="Sakayama H."/>
            <person name="Vries J.D."/>
            <person name="Buschmann H."/>
            <person name="Saint-Marcoux D."/>
            <person name="Ullrich K.K."/>
            <person name="Haas F.B."/>
            <person name="Vanderstraeten L."/>
            <person name="Becker D."/>
            <person name="Lang D."/>
            <person name="Vosolsobe S."/>
            <person name="Rombauts S."/>
            <person name="Wilhelmsson P.K.I."/>
            <person name="Janitza P."/>
            <person name="Kern R."/>
            <person name="Heyl A."/>
            <person name="Rumpler F."/>
            <person name="Villalobos L.I.A.C."/>
            <person name="Clay J.M."/>
            <person name="Skokan R."/>
            <person name="Toyoda A."/>
            <person name="Suzuki Y."/>
            <person name="Kagoshima H."/>
            <person name="Schijlen E."/>
            <person name="Tajeshwar N."/>
            <person name="Catarino B."/>
            <person name="Hetherington A.J."/>
            <person name="Saltykova A."/>
            <person name="Bonnot C."/>
            <person name="Breuninger H."/>
            <person name="Symeonidi A."/>
            <person name="Radhakrishnan G.V."/>
            <person name="Van Nieuwerburgh F."/>
            <person name="Deforce D."/>
            <person name="Chang C."/>
            <person name="Karol K.G."/>
            <person name="Hedrich R."/>
            <person name="Ulvskov P."/>
            <person name="Glockner G."/>
            <person name="Delwiche C.F."/>
            <person name="Petrasek J."/>
            <person name="Van de Peer Y."/>
            <person name="Friml J."/>
            <person name="Beilby M."/>
            <person name="Dolan L."/>
            <person name="Kohara Y."/>
            <person name="Sugano S."/>
            <person name="Fujiyama A."/>
            <person name="Delaux P.-M."/>
            <person name="Quint M."/>
            <person name="TheiBen G."/>
            <person name="Hagemann M."/>
            <person name="Harholt J."/>
            <person name="Dunand C."/>
            <person name="Zachgo S."/>
            <person name="Langdale J."/>
            <person name="Maumus F."/>
            <person name="Straeten D.V.D."/>
            <person name="Gould S.B."/>
            <person name="Rensing S.A."/>
        </authorList>
    </citation>
    <scope>NUCLEOTIDE SEQUENCE [LARGE SCALE GENOMIC DNA]</scope>
    <source>
        <strain evidence="2 3">S276</strain>
    </source>
</reference>
<organism evidence="2 3">
    <name type="scientific">Chara braunii</name>
    <name type="common">Braun's stonewort</name>
    <dbReference type="NCBI Taxonomy" id="69332"/>
    <lineage>
        <taxon>Eukaryota</taxon>
        <taxon>Viridiplantae</taxon>
        <taxon>Streptophyta</taxon>
        <taxon>Charophyceae</taxon>
        <taxon>Charales</taxon>
        <taxon>Characeae</taxon>
        <taxon>Chara</taxon>
    </lineage>
</organism>
<protein>
    <recommendedName>
        <fullName evidence="4">Myb-like domain-containing protein</fullName>
    </recommendedName>
</protein>
<keyword evidence="3" id="KW-1185">Reference proteome</keyword>